<sequence length="37" mass="3632">MAVFHLGVFPGVAAWAGDRPPPPAAGAAACGRPIVCT</sequence>
<proteinExistence type="predicted"/>
<name>A0A840PM24_9ACTN</name>
<reference evidence="1 2" key="1">
    <citation type="submission" date="2020-08" db="EMBL/GenBank/DDBJ databases">
        <title>Genomic Encyclopedia of Type Strains, Phase IV (KMG-IV): sequencing the most valuable type-strain genomes for metagenomic binning, comparative biology and taxonomic classification.</title>
        <authorList>
            <person name="Goeker M."/>
        </authorList>
    </citation>
    <scope>NUCLEOTIDE SEQUENCE [LARGE SCALE GENOMIC DNA]</scope>
    <source>
        <strain evidence="1 2">DSM 45615</strain>
    </source>
</reference>
<protein>
    <submittedName>
        <fullName evidence="1">Uncharacterized protein</fullName>
    </submittedName>
</protein>
<dbReference type="EMBL" id="JACHGN010000016">
    <property type="protein sequence ID" value="MBB5137095.1"/>
    <property type="molecule type" value="Genomic_DNA"/>
</dbReference>
<gene>
    <name evidence="1" type="ORF">HNP84_006847</name>
</gene>
<evidence type="ECO:0000313" key="2">
    <source>
        <dbReference type="Proteomes" id="UP000578449"/>
    </source>
</evidence>
<keyword evidence="2" id="KW-1185">Reference proteome</keyword>
<dbReference type="AlphaFoldDB" id="A0A840PM24"/>
<evidence type="ECO:0000313" key="1">
    <source>
        <dbReference type="EMBL" id="MBB5137095.1"/>
    </source>
</evidence>
<dbReference type="Proteomes" id="UP000578449">
    <property type="component" value="Unassembled WGS sequence"/>
</dbReference>
<organism evidence="1 2">
    <name type="scientific">Thermocatellispora tengchongensis</name>
    <dbReference type="NCBI Taxonomy" id="1073253"/>
    <lineage>
        <taxon>Bacteria</taxon>
        <taxon>Bacillati</taxon>
        <taxon>Actinomycetota</taxon>
        <taxon>Actinomycetes</taxon>
        <taxon>Streptosporangiales</taxon>
        <taxon>Streptosporangiaceae</taxon>
        <taxon>Thermocatellispora</taxon>
    </lineage>
</organism>
<comment type="caution">
    <text evidence="1">The sequence shown here is derived from an EMBL/GenBank/DDBJ whole genome shotgun (WGS) entry which is preliminary data.</text>
</comment>
<accession>A0A840PM24</accession>